<name>A0A212JZ36_9PROT</name>
<protein>
    <submittedName>
        <fullName evidence="2">AsmA family protein</fullName>
    </submittedName>
</protein>
<dbReference type="PANTHER" id="PTHR30441:SF9">
    <property type="entry name" value="ASMA FAMILY PROTEIN YHJG"/>
    <property type="match status" value="1"/>
</dbReference>
<dbReference type="AlphaFoldDB" id="A0A212JZ36"/>
<gene>
    <name evidence="2" type="ORF">KL86APRO_11877</name>
</gene>
<dbReference type="EMBL" id="FLUO01000001">
    <property type="protein sequence ID" value="SBW04622.1"/>
    <property type="molecule type" value="Genomic_DNA"/>
</dbReference>
<dbReference type="GO" id="GO:0090313">
    <property type="term" value="P:regulation of protein targeting to membrane"/>
    <property type="evidence" value="ECO:0007669"/>
    <property type="project" value="TreeGrafter"/>
</dbReference>
<evidence type="ECO:0000313" key="2">
    <source>
        <dbReference type="EMBL" id="SBW04622.1"/>
    </source>
</evidence>
<evidence type="ECO:0000259" key="1">
    <source>
        <dbReference type="Pfam" id="PF05170"/>
    </source>
</evidence>
<dbReference type="InterPro" id="IPR007844">
    <property type="entry name" value="AsmA"/>
</dbReference>
<feature type="domain" description="AsmA" evidence="1">
    <location>
        <begin position="160"/>
        <end position="526"/>
    </location>
</feature>
<dbReference type="Pfam" id="PF05170">
    <property type="entry name" value="AsmA"/>
    <property type="match status" value="1"/>
</dbReference>
<organism evidence="2">
    <name type="scientific">uncultured Alphaproteobacteria bacterium</name>
    <dbReference type="NCBI Taxonomy" id="91750"/>
    <lineage>
        <taxon>Bacteria</taxon>
        <taxon>Pseudomonadati</taxon>
        <taxon>Pseudomonadota</taxon>
        <taxon>Alphaproteobacteria</taxon>
        <taxon>environmental samples</taxon>
    </lineage>
</organism>
<dbReference type="PANTHER" id="PTHR30441">
    <property type="entry name" value="DUF748 DOMAIN-CONTAINING PROTEIN"/>
    <property type="match status" value="1"/>
</dbReference>
<proteinExistence type="predicted"/>
<dbReference type="InterPro" id="IPR052894">
    <property type="entry name" value="AsmA-related"/>
</dbReference>
<sequence length="645" mass="67052">MRRVPRGAKIAGGVLAALALVAALWRWDWLIPLVEARAGAATGRTVTIESLDVDPGRITRVVLGGVTVANPEGFPAGQPFARAERLEADVAVGPLLRGRVVLPRIALSRPQLRIAATADGAANYRFPAGDSGSEPGTPPEIGRLDIAGGRIRVDIPRLRADFDADVATRDDGVVAEARGTYAGQPIEARLSAGAILSLREAGPYPVDLSLANGETRVTAKGTLADPLHLGGATVRLTFEGANMADLTPLTGVPIPDTPPYRVAGDLAYADGAVRFSEFEGRVGRSDLFGDIAVAPGEPRPKVTADLRSERVDLRDLGGFVGAQPGAEEVQRTPEQKRAYAAAEADARLLPETPVNMPKVRAADVDLSYRGQRIEGEHMPFDDIAGHLTITDGRIALKPLKFGVGGGAVAANLDLEPLADDRIRLTADVDVRHLDLARAMRATQTFGGSGTVGGIARLSATGNSVASFLADGDGELILIMTGGDLSAVLVSLSGLQFGNALIGALGLPERLQVRCAVVAMPLADGVLDTRVAVIDTESDTILGDGAIDLGAERLDYSIRTVAKRPAVGSVPAPIRITGPFKSPVLAPGAEAVARGGLAALLGTVLTPLAALIPTIQLGVGEDADCGELIHRVTTEPLTRPASPPER</sequence>
<dbReference type="GO" id="GO:0005886">
    <property type="term" value="C:plasma membrane"/>
    <property type="evidence" value="ECO:0007669"/>
    <property type="project" value="TreeGrafter"/>
</dbReference>
<accession>A0A212JZ36</accession>
<reference evidence="2" key="1">
    <citation type="submission" date="2016-04" db="EMBL/GenBank/DDBJ databases">
        <authorList>
            <person name="Evans L.H."/>
            <person name="Alamgir A."/>
            <person name="Owens N."/>
            <person name="Weber N.D."/>
            <person name="Virtaneva K."/>
            <person name="Barbian K."/>
            <person name="Babar A."/>
            <person name="Rosenke K."/>
        </authorList>
    </citation>
    <scope>NUCLEOTIDE SEQUENCE</scope>
    <source>
        <strain evidence="2">86</strain>
    </source>
</reference>